<evidence type="ECO:0000313" key="2">
    <source>
        <dbReference type="Proteomes" id="UP000664940"/>
    </source>
</evidence>
<gene>
    <name evidence="1" type="ORF">HJG60_010530</name>
</gene>
<sequence>MERTKERGKDRGRDHSLVPRLVVSSVGFGITPPPRFPAETRGQGRGSYSGRACPLHFQCAWRCLRVSGCSSPRPVLLRTGPPSPTPHRLPPRCLVEEGHVLFEEDALARWGLLPQMLGDERFLARALLELQRRPTGVSQLLRPKRAGQRRVRVRHSRPPPQTVAVSCGAAAARVGRGEV</sequence>
<dbReference type="Proteomes" id="UP000664940">
    <property type="component" value="Unassembled WGS sequence"/>
</dbReference>
<dbReference type="AlphaFoldDB" id="A0A834ARG9"/>
<protein>
    <submittedName>
        <fullName evidence="1">Uncharacterized protein</fullName>
    </submittedName>
</protein>
<reference evidence="1 2" key="1">
    <citation type="journal article" date="2020" name="Nature">
        <title>Six reference-quality genomes reveal evolution of bat adaptations.</title>
        <authorList>
            <person name="Jebb D."/>
            <person name="Huang Z."/>
            <person name="Pippel M."/>
            <person name="Hughes G.M."/>
            <person name="Lavrichenko K."/>
            <person name="Devanna P."/>
            <person name="Winkler S."/>
            <person name="Jermiin L.S."/>
            <person name="Skirmuntt E.C."/>
            <person name="Katzourakis A."/>
            <person name="Burkitt-Gray L."/>
            <person name="Ray D.A."/>
            <person name="Sullivan K.A.M."/>
            <person name="Roscito J.G."/>
            <person name="Kirilenko B.M."/>
            <person name="Davalos L.M."/>
            <person name="Corthals A.P."/>
            <person name="Power M.L."/>
            <person name="Jones G."/>
            <person name="Ransome R.D."/>
            <person name="Dechmann D.K.N."/>
            <person name="Locatelli A.G."/>
            <person name="Puechmaille S.J."/>
            <person name="Fedrigo O."/>
            <person name="Jarvis E.D."/>
            <person name="Hiller M."/>
            <person name="Vernes S.C."/>
            <person name="Myers E.W."/>
            <person name="Teeling E.C."/>
        </authorList>
    </citation>
    <scope>NUCLEOTIDE SEQUENCE [LARGE SCALE GENOMIC DNA]</scope>
    <source>
        <strain evidence="1">Bat1K_MPI-CBG_1</strain>
    </source>
</reference>
<organism evidence="1 2">
    <name type="scientific">Phyllostomus discolor</name>
    <name type="common">pale spear-nosed bat</name>
    <dbReference type="NCBI Taxonomy" id="89673"/>
    <lineage>
        <taxon>Eukaryota</taxon>
        <taxon>Metazoa</taxon>
        <taxon>Chordata</taxon>
        <taxon>Craniata</taxon>
        <taxon>Vertebrata</taxon>
        <taxon>Euteleostomi</taxon>
        <taxon>Mammalia</taxon>
        <taxon>Eutheria</taxon>
        <taxon>Laurasiatheria</taxon>
        <taxon>Chiroptera</taxon>
        <taxon>Yangochiroptera</taxon>
        <taxon>Phyllostomidae</taxon>
        <taxon>Phyllostominae</taxon>
        <taxon>Phyllostomus</taxon>
    </lineage>
</organism>
<name>A0A834ARG9_9CHIR</name>
<proteinExistence type="predicted"/>
<dbReference type="EMBL" id="JABVXQ010000004">
    <property type="protein sequence ID" value="KAF6114556.1"/>
    <property type="molecule type" value="Genomic_DNA"/>
</dbReference>
<accession>A0A834ARG9</accession>
<comment type="caution">
    <text evidence="1">The sequence shown here is derived from an EMBL/GenBank/DDBJ whole genome shotgun (WGS) entry which is preliminary data.</text>
</comment>
<evidence type="ECO:0000313" key="1">
    <source>
        <dbReference type="EMBL" id="KAF6114556.1"/>
    </source>
</evidence>